<protein>
    <submittedName>
        <fullName evidence="2">Uncharacterized protein</fullName>
    </submittedName>
</protein>
<dbReference type="EMBL" id="SDRB02010870">
    <property type="protein sequence ID" value="THG03805.1"/>
    <property type="molecule type" value="Genomic_DNA"/>
</dbReference>
<dbReference type="AlphaFoldDB" id="A0A4S4DLQ1"/>
<keyword evidence="3" id="KW-1185">Reference proteome</keyword>
<feature type="compositionally biased region" description="Basic and acidic residues" evidence="1">
    <location>
        <begin position="209"/>
        <end position="223"/>
    </location>
</feature>
<dbReference type="Proteomes" id="UP000306102">
    <property type="component" value="Unassembled WGS sequence"/>
</dbReference>
<comment type="caution">
    <text evidence="2">The sequence shown here is derived from an EMBL/GenBank/DDBJ whole genome shotgun (WGS) entry which is preliminary data.</text>
</comment>
<reference evidence="2 3" key="1">
    <citation type="journal article" date="2018" name="Proc. Natl. Acad. Sci. U.S.A.">
        <title>Draft genome sequence of Camellia sinensis var. sinensis provides insights into the evolution of the tea genome and tea quality.</title>
        <authorList>
            <person name="Wei C."/>
            <person name="Yang H."/>
            <person name="Wang S."/>
            <person name="Zhao J."/>
            <person name="Liu C."/>
            <person name="Gao L."/>
            <person name="Xia E."/>
            <person name="Lu Y."/>
            <person name="Tai Y."/>
            <person name="She G."/>
            <person name="Sun J."/>
            <person name="Cao H."/>
            <person name="Tong W."/>
            <person name="Gao Q."/>
            <person name="Li Y."/>
            <person name="Deng W."/>
            <person name="Jiang X."/>
            <person name="Wang W."/>
            <person name="Chen Q."/>
            <person name="Zhang S."/>
            <person name="Li H."/>
            <person name="Wu J."/>
            <person name="Wang P."/>
            <person name="Li P."/>
            <person name="Shi C."/>
            <person name="Zheng F."/>
            <person name="Jian J."/>
            <person name="Huang B."/>
            <person name="Shan D."/>
            <person name="Shi M."/>
            <person name="Fang C."/>
            <person name="Yue Y."/>
            <person name="Li F."/>
            <person name="Li D."/>
            <person name="Wei S."/>
            <person name="Han B."/>
            <person name="Jiang C."/>
            <person name="Yin Y."/>
            <person name="Xia T."/>
            <person name="Zhang Z."/>
            <person name="Bennetzen J.L."/>
            <person name="Zhao S."/>
            <person name="Wan X."/>
        </authorList>
    </citation>
    <scope>NUCLEOTIDE SEQUENCE [LARGE SCALE GENOMIC DNA]</scope>
    <source>
        <strain evidence="3">cv. Shuchazao</strain>
        <tissue evidence="2">Leaf</tissue>
    </source>
</reference>
<accession>A0A4S4DLQ1</accession>
<sequence>MCKSPVGRTIARPMSLDIDLKFWEIAKREEGLVLITEEVISGEAVLDFSDWSQSDFDLKYSLSISKLHRKLEEDLKVSMDAGVPQATSGDDCYSLVERIDYMAKHSENLDLAKEREIDEDPTTTGKYIDSSCVVAHNGVDDDKASVFAGQNLLEFEDGDSPGELRNLELVVEDYLAESNECSSSMKTSENVYVEAGQINIVDLSEIERIRPTTDSRSSEREVADSAGNTALSSIEKIQSGDFDHKTLVNLKPVEDQDKVGNVVITEPTFGADGFSPVQQEEHVEDDLKTLFATPENNTNPGEEAASSCEPEMDDLRMQEGSTIGNMKNGKLNHRESQLVIGLTENEDEKMTYKENASPTANEEKVTGEGPDESAYGEFTKVNGTAFEGFASKESYVGEDKQSERLNFSGNASEGGTTEKMLELVGNEFIAESHVVDASIDCQCSEAKIPHTAHFAPKYQEQNSESHVHQGGLSSGAEGREATEVDQVDLFDDHGLTVSSLVSIDCNEDRGNGPASLDKSFGEDKYVAKEKVVGGMMDKRINM</sequence>
<organism evidence="2 3">
    <name type="scientific">Camellia sinensis var. sinensis</name>
    <name type="common">China tea</name>
    <dbReference type="NCBI Taxonomy" id="542762"/>
    <lineage>
        <taxon>Eukaryota</taxon>
        <taxon>Viridiplantae</taxon>
        <taxon>Streptophyta</taxon>
        <taxon>Embryophyta</taxon>
        <taxon>Tracheophyta</taxon>
        <taxon>Spermatophyta</taxon>
        <taxon>Magnoliopsida</taxon>
        <taxon>eudicotyledons</taxon>
        <taxon>Gunneridae</taxon>
        <taxon>Pentapetalae</taxon>
        <taxon>asterids</taxon>
        <taxon>Ericales</taxon>
        <taxon>Theaceae</taxon>
        <taxon>Camellia</taxon>
    </lineage>
</organism>
<evidence type="ECO:0000313" key="3">
    <source>
        <dbReference type="Proteomes" id="UP000306102"/>
    </source>
</evidence>
<proteinExistence type="predicted"/>
<evidence type="ECO:0000256" key="1">
    <source>
        <dbReference type="SAM" id="MobiDB-lite"/>
    </source>
</evidence>
<feature type="region of interest" description="Disordered" evidence="1">
    <location>
        <begin position="351"/>
        <end position="374"/>
    </location>
</feature>
<feature type="region of interest" description="Disordered" evidence="1">
    <location>
        <begin position="209"/>
        <end position="234"/>
    </location>
</feature>
<gene>
    <name evidence="2" type="ORF">TEA_026745</name>
</gene>
<name>A0A4S4DLQ1_CAMSN</name>
<evidence type="ECO:0000313" key="2">
    <source>
        <dbReference type="EMBL" id="THG03805.1"/>
    </source>
</evidence>